<evidence type="ECO:0000313" key="1">
    <source>
        <dbReference type="EnsemblMetazoa" id="Aqu2.1.38957_001"/>
    </source>
</evidence>
<name>A0A1X7VHL0_AMPQE</name>
<reference evidence="1" key="1">
    <citation type="submission" date="2017-05" db="UniProtKB">
        <authorList>
            <consortium name="EnsemblMetazoa"/>
        </authorList>
    </citation>
    <scope>IDENTIFICATION</scope>
</reference>
<accession>A0A1X7VHL0</accession>
<dbReference type="InParanoid" id="A0A1X7VHL0"/>
<protein>
    <submittedName>
        <fullName evidence="1">Uncharacterized protein</fullName>
    </submittedName>
</protein>
<proteinExistence type="predicted"/>
<organism evidence="1">
    <name type="scientific">Amphimedon queenslandica</name>
    <name type="common">Sponge</name>
    <dbReference type="NCBI Taxonomy" id="400682"/>
    <lineage>
        <taxon>Eukaryota</taxon>
        <taxon>Metazoa</taxon>
        <taxon>Porifera</taxon>
        <taxon>Demospongiae</taxon>
        <taxon>Heteroscleromorpha</taxon>
        <taxon>Haplosclerida</taxon>
        <taxon>Niphatidae</taxon>
        <taxon>Amphimedon</taxon>
    </lineage>
</organism>
<dbReference type="EnsemblMetazoa" id="Aqu2.1.38957_001">
    <property type="protein sequence ID" value="Aqu2.1.38957_001"/>
    <property type="gene ID" value="Aqu2.1.38957"/>
</dbReference>
<dbReference type="AlphaFoldDB" id="A0A1X7VHL0"/>
<sequence length="196" mass="22776">PLQPLKDVDHSLWSCDEHIKFLGAGKKVLLEEYEIDYLYSIYKALYPNMQTKIDEMRMFVTHHSRLESWGQIWGSSNSSSRSSSFIIAAWCGLNGRLVDDVVLRSGVVLTYFKQYMLDHRNVTVPRIFAKVDWFERHPEKHLGYPIEVYCKNSCESSGPANYIPFNRIHSQFIGRAYTLNDENVLCVCPTMLQHHV</sequence>